<feature type="transmembrane region" description="Helical" evidence="1">
    <location>
        <begin position="46"/>
        <end position="62"/>
    </location>
</feature>
<evidence type="ECO:0008006" key="4">
    <source>
        <dbReference type="Google" id="ProtNLM"/>
    </source>
</evidence>
<feature type="transmembrane region" description="Helical" evidence="1">
    <location>
        <begin position="177"/>
        <end position="199"/>
    </location>
</feature>
<feature type="transmembrane region" description="Helical" evidence="1">
    <location>
        <begin position="388"/>
        <end position="416"/>
    </location>
</feature>
<protein>
    <recommendedName>
        <fullName evidence="4">O-antigen ligase domain-containing protein</fullName>
    </recommendedName>
</protein>
<organism evidence="2 3">
    <name type="scientific">Candidatus Jorgensenbacteria bacterium CG_4_10_14_0_8_um_filter_39_13</name>
    <dbReference type="NCBI Taxonomy" id="1974589"/>
    <lineage>
        <taxon>Bacteria</taxon>
        <taxon>Candidatus Joergenseniibacteriota</taxon>
    </lineage>
</organism>
<comment type="caution">
    <text evidence="2">The sequence shown here is derived from an EMBL/GenBank/DDBJ whole genome shotgun (WGS) entry which is preliminary data.</text>
</comment>
<keyword evidence="1" id="KW-1133">Transmembrane helix</keyword>
<evidence type="ECO:0000313" key="3">
    <source>
        <dbReference type="Proteomes" id="UP000230238"/>
    </source>
</evidence>
<keyword evidence="1" id="KW-0472">Membrane</keyword>
<dbReference type="Proteomes" id="UP000230238">
    <property type="component" value="Unassembled WGS sequence"/>
</dbReference>
<feature type="transmembrane region" description="Helical" evidence="1">
    <location>
        <begin position="74"/>
        <end position="95"/>
    </location>
</feature>
<feature type="transmembrane region" description="Helical" evidence="1">
    <location>
        <begin position="346"/>
        <end position="368"/>
    </location>
</feature>
<feature type="transmembrane region" description="Helical" evidence="1">
    <location>
        <begin position="12"/>
        <end position="31"/>
    </location>
</feature>
<evidence type="ECO:0000256" key="1">
    <source>
        <dbReference type="SAM" id="Phobius"/>
    </source>
</evidence>
<feature type="transmembrane region" description="Helical" evidence="1">
    <location>
        <begin position="137"/>
        <end position="157"/>
    </location>
</feature>
<sequence>MRILYNEQLLQIIKIIIKFTLIGGVFLLSFAKWDFKNTLIPKPSDVAFIIAILAAFSWLILGKNFKKLKNIEKPILLALILIVFSVFLASLYGYLKYGLVFDFAGLVLFLKLFWLIGLFIIVYLLLKEEPAFLKSLYKAFCLSSIIYLPFLLLPALAQKLSLIGGGYRFTGLTQSPNSQAAISFVAFVFLLVIFLDALFKNDFKRALIFLILWVGVEALTLWSQSRAYFIAIWVVIFLATFLIGKFYKKGLAEIIIFILLIMVVALNTKILVPSQVRELFSRRLVDTKNLIKSPENLQSDIRIQRLIYFRDLFLKDPYLLFLGAGVNYGNKFDLEMKGERFGTESGIFDLVIVGGIGTIVGLIILAIITLKNLKNKFFSEDKEGVIHILGSIVALVGIWVAGIFIGSPLFGFYFWILLAMALV</sequence>
<name>A0A2M7RGZ0_9BACT</name>
<proteinExistence type="predicted"/>
<dbReference type="EMBL" id="PFME01000027">
    <property type="protein sequence ID" value="PIY95974.1"/>
    <property type="molecule type" value="Genomic_DNA"/>
</dbReference>
<feature type="transmembrane region" description="Helical" evidence="1">
    <location>
        <begin position="228"/>
        <end position="247"/>
    </location>
</feature>
<dbReference type="AlphaFoldDB" id="A0A2M7RGZ0"/>
<evidence type="ECO:0000313" key="2">
    <source>
        <dbReference type="EMBL" id="PIY95974.1"/>
    </source>
</evidence>
<feature type="transmembrane region" description="Helical" evidence="1">
    <location>
        <begin position="206"/>
        <end position="222"/>
    </location>
</feature>
<feature type="transmembrane region" description="Helical" evidence="1">
    <location>
        <begin position="254"/>
        <end position="272"/>
    </location>
</feature>
<keyword evidence="1" id="KW-0812">Transmembrane</keyword>
<accession>A0A2M7RGZ0</accession>
<feature type="transmembrane region" description="Helical" evidence="1">
    <location>
        <begin position="101"/>
        <end position="125"/>
    </location>
</feature>
<reference evidence="3" key="1">
    <citation type="submission" date="2017-09" db="EMBL/GenBank/DDBJ databases">
        <title>Depth-based differentiation of microbial function through sediment-hosted aquifers and enrichment of novel symbionts in the deep terrestrial subsurface.</title>
        <authorList>
            <person name="Probst A.J."/>
            <person name="Ladd B."/>
            <person name="Jarett J.K."/>
            <person name="Geller-Mcgrath D.E."/>
            <person name="Sieber C.M.K."/>
            <person name="Emerson J.B."/>
            <person name="Anantharaman K."/>
            <person name="Thomas B.C."/>
            <person name="Malmstrom R."/>
            <person name="Stieglmeier M."/>
            <person name="Klingl A."/>
            <person name="Woyke T."/>
            <person name="Ryan C.M."/>
            <person name="Banfield J.F."/>
        </authorList>
    </citation>
    <scope>NUCLEOTIDE SEQUENCE [LARGE SCALE GENOMIC DNA]</scope>
</reference>
<gene>
    <name evidence="2" type="ORF">COY65_01875</name>
</gene>